<organism evidence="3 4">
    <name type="scientific">Coturnix japonica</name>
    <name type="common">Japanese quail</name>
    <name type="synonym">Coturnix coturnix japonica</name>
    <dbReference type="NCBI Taxonomy" id="93934"/>
    <lineage>
        <taxon>Eukaryota</taxon>
        <taxon>Metazoa</taxon>
        <taxon>Chordata</taxon>
        <taxon>Craniata</taxon>
        <taxon>Vertebrata</taxon>
        <taxon>Euteleostomi</taxon>
        <taxon>Archelosauria</taxon>
        <taxon>Archosauria</taxon>
        <taxon>Dinosauria</taxon>
        <taxon>Saurischia</taxon>
        <taxon>Theropoda</taxon>
        <taxon>Coelurosauria</taxon>
        <taxon>Aves</taxon>
        <taxon>Neognathae</taxon>
        <taxon>Galloanserae</taxon>
        <taxon>Galliformes</taxon>
        <taxon>Phasianidae</taxon>
        <taxon>Perdicinae</taxon>
        <taxon>Coturnix</taxon>
    </lineage>
</organism>
<sequence length="119" mass="13324">ALENSGKTRAKTRWAGGRVTGHATRAPPRVRVCVGKSSPAHSGSSRPFRPTGEHAPCPHLCAPTRPRCSARPRLGWQQLLAYVFTLRTLWLISVTGLLYRLRYSSRVVRWDDSDCLLRC</sequence>
<evidence type="ECO:0000313" key="4">
    <source>
        <dbReference type="Proteomes" id="UP000694412"/>
    </source>
</evidence>
<reference evidence="3" key="3">
    <citation type="submission" date="2025-09" db="UniProtKB">
        <authorList>
            <consortium name="Ensembl"/>
        </authorList>
    </citation>
    <scope>IDENTIFICATION</scope>
</reference>
<keyword evidence="4" id="KW-1185">Reference proteome</keyword>
<dbReference type="AlphaFoldDB" id="A0A8C2TZJ1"/>
<evidence type="ECO:0000256" key="1">
    <source>
        <dbReference type="SAM" id="MobiDB-lite"/>
    </source>
</evidence>
<proteinExistence type="predicted"/>
<evidence type="ECO:0000313" key="3">
    <source>
        <dbReference type="Ensembl" id="ENSCJPP00005020013.1"/>
    </source>
</evidence>
<dbReference type="Proteomes" id="UP000694412">
    <property type="component" value="Chromosome 1"/>
</dbReference>
<evidence type="ECO:0000256" key="2">
    <source>
        <dbReference type="SAM" id="Phobius"/>
    </source>
</evidence>
<keyword evidence="2" id="KW-0472">Membrane</keyword>
<keyword evidence="2" id="KW-1133">Transmembrane helix</keyword>
<accession>A0A8C2TZJ1</accession>
<name>A0A8C2TZJ1_COTJA</name>
<feature type="transmembrane region" description="Helical" evidence="2">
    <location>
        <begin position="79"/>
        <end position="99"/>
    </location>
</feature>
<reference evidence="3" key="1">
    <citation type="submission" date="2015-11" db="EMBL/GenBank/DDBJ databases">
        <authorList>
            <consortium name="International Coturnix japonica Genome Analysis Consortium"/>
            <person name="Warren W."/>
            <person name="Burt D.W."/>
            <person name="Antin P.B."/>
            <person name="Lanford R."/>
            <person name="Gros J."/>
            <person name="Wilson R.K."/>
        </authorList>
    </citation>
    <scope>NUCLEOTIDE SEQUENCE [LARGE SCALE GENOMIC DNA]</scope>
</reference>
<protein>
    <submittedName>
        <fullName evidence="3">Uncharacterized protein</fullName>
    </submittedName>
</protein>
<reference evidence="3" key="2">
    <citation type="submission" date="2025-08" db="UniProtKB">
        <authorList>
            <consortium name="Ensembl"/>
        </authorList>
    </citation>
    <scope>IDENTIFICATION</scope>
</reference>
<keyword evidence="2" id="KW-0812">Transmembrane</keyword>
<feature type="region of interest" description="Disordered" evidence="1">
    <location>
        <begin position="1"/>
        <end position="22"/>
    </location>
</feature>
<dbReference type="Ensembl" id="ENSCJPT00005027647.1">
    <property type="protein sequence ID" value="ENSCJPP00005020013.1"/>
    <property type="gene ID" value="ENSCJPG00005016169.1"/>
</dbReference>